<dbReference type="Proteomes" id="UP000094444">
    <property type="component" value="Unassembled WGS sequence"/>
</dbReference>
<evidence type="ECO:0000313" key="8">
    <source>
        <dbReference type="EMBL" id="POS80009.1"/>
    </source>
</evidence>
<dbReference type="InterPro" id="IPR053278">
    <property type="entry name" value="Pre-60S_factor_ECM1"/>
</dbReference>
<reference evidence="8" key="1">
    <citation type="submission" date="2017-09" db="EMBL/GenBank/DDBJ databases">
        <title>Polyketide synthases of a Diaporthe helianthi virulent isolate.</title>
        <authorList>
            <person name="Baroncelli R."/>
        </authorList>
    </citation>
    <scope>NUCLEOTIDE SEQUENCE [LARGE SCALE GENOMIC DNA]</scope>
    <source>
        <strain evidence="8">7/96</strain>
    </source>
</reference>
<dbReference type="InterPro" id="IPR022784">
    <property type="entry name" value="Ribosome_bgen_Alb1"/>
</dbReference>
<comment type="subcellular location">
    <subcellularLocation>
        <location evidence="2">Cytoplasm</location>
    </subcellularLocation>
    <subcellularLocation>
        <location evidence="1">Nucleus</location>
    </subcellularLocation>
</comment>
<evidence type="ECO:0008006" key="10">
    <source>
        <dbReference type="Google" id="ProtNLM"/>
    </source>
</evidence>
<dbReference type="AlphaFoldDB" id="A0A2P5IBY5"/>
<sequence>MAKQKGKAPSIHSRAARRATSPSINTDKSLKDARPPPESADARPSVLGLHQGAGVTKKTKRGRKAVLSTRARRRHERGLERAEEIVDRTSNKVLRSKKAAANLAGRKKGWDDVNAQVSAEAVGVGAASLNKFAGLADGGDDDEEADVEELDDEMWNAEKGTSLVASAPPKSMAGSVHAPPPPPPPPPEDDDEEIL</sequence>
<feature type="region of interest" description="Disordered" evidence="7">
    <location>
        <begin position="156"/>
        <end position="195"/>
    </location>
</feature>
<dbReference type="PANTHER" id="PTHR28280">
    <property type="entry name" value="SHUTTLING PRE-60S FACTOR ECM1"/>
    <property type="match status" value="1"/>
</dbReference>
<organism evidence="8 9">
    <name type="scientific">Diaporthe helianthi</name>
    <dbReference type="NCBI Taxonomy" id="158607"/>
    <lineage>
        <taxon>Eukaryota</taxon>
        <taxon>Fungi</taxon>
        <taxon>Dikarya</taxon>
        <taxon>Ascomycota</taxon>
        <taxon>Pezizomycotina</taxon>
        <taxon>Sordariomycetes</taxon>
        <taxon>Sordariomycetidae</taxon>
        <taxon>Diaporthales</taxon>
        <taxon>Diaporthaceae</taxon>
        <taxon>Diaporthe</taxon>
    </lineage>
</organism>
<proteinExistence type="predicted"/>
<evidence type="ECO:0000256" key="4">
    <source>
        <dbReference type="ARBA" id="ARBA00022490"/>
    </source>
</evidence>
<protein>
    <recommendedName>
        <fullName evidence="10">Ribosome biogenesis protein Alb1</fullName>
    </recommendedName>
</protein>
<evidence type="ECO:0000256" key="2">
    <source>
        <dbReference type="ARBA" id="ARBA00004496"/>
    </source>
</evidence>
<dbReference type="GO" id="GO:0030687">
    <property type="term" value="C:preribosome, large subunit precursor"/>
    <property type="evidence" value="ECO:0007669"/>
    <property type="project" value="TreeGrafter"/>
</dbReference>
<evidence type="ECO:0000256" key="7">
    <source>
        <dbReference type="SAM" id="MobiDB-lite"/>
    </source>
</evidence>
<dbReference type="Pfam" id="PF09135">
    <property type="entry name" value="Alb1"/>
    <property type="match status" value="1"/>
</dbReference>
<evidence type="ECO:0000256" key="6">
    <source>
        <dbReference type="ARBA" id="ARBA00023242"/>
    </source>
</evidence>
<keyword evidence="9" id="KW-1185">Reference proteome</keyword>
<accession>A0A2P5IBY5</accession>
<dbReference type="PANTHER" id="PTHR28280:SF1">
    <property type="entry name" value="SHUTTLING PRE-60S FACTOR ECM1"/>
    <property type="match status" value="1"/>
</dbReference>
<dbReference type="GO" id="GO:0005737">
    <property type="term" value="C:cytoplasm"/>
    <property type="evidence" value="ECO:0007669"/>
    <property type="project" value="UniProtKB-SubCell"/>
</dbReference>
<keyword evidence="6" id="KW-0539">Nucleus</keyword>
<keyword evidence="3" id="KW-0813">Transport</keyword>
<dbReference type="InParanoid" id="A0A2P5IBY5"/>
<dbReference type="EMBL" id="MAVT02000075">
    <property type="protein sequence ID" value="POS80009.1"/>
    <property type="molecule type" value="Genomic_DNA"/>
</dbReference>
<dbReference type="GO" id="GO:0000055">
    <property type="term" value="P:ribosomal large subunit export from nucleus"/>
    <property type="evidence" value="ECO:0007669"/>
    <property type="project" value="TreeGrafter"/>
</dbReference>
<gene>
    <name evidence="8" type="ORF">DHEL01_v201582</name>
</gene>
<dbReference type="GO" id="GO:0005730">
    <property type="term" value="C:nucleolus"/>
    <property type="evidence" value="ECO:0007669"/>
    <property type="project" value="TreeGrafter"/>
</dbReference>
<dbReference type="OrthoDB" id="5304887at2759"/>
<evidence type="ECO:0000256" key="3">
    <source>
        <dbReference type="ARBA" id="ARBA00022448"/>
    </source>
</evidence>
<evidence type="ECO:0000256" key="5">
    <source>
        <dbReference type="ARBA" id="ARBA00022517"/>
    </source>
</evidence>
<keyword evidence="5" id="KW-0690">Ribosome biogenesis</keyword>
<comment type="caution">
    <text evidence="8">The sequence shown here is derived from an EMBL/GenBank/DDBJ whole genome shotgun (WGS) entry which is preliminary data.</text>
</comment>
<evidence type="ECO:0000256" key="1">
    <source>
        <dbReference type="ARBA" id="ARBA00004123"/>
    </source>
</evidence>
<evidence type="ECO:0000313" key="9">
    <source>
        <dbReference type="Proteomes" id="UP000094444"/>
    </source>
</evidence>
<feature type="compositionally biased region" description="Basic residues" evidence="7">
    <location>
        <begin position="57"/>
        <end position="76"/>
    </location>
</feature>
<feature type="region of interest" description="Disordered" evidence="7">
    <location>
        <begin position="1"/>
        <end position="78"/>
    </location>
</feature>
<name>A0A2P5IBY5_DIAHE</name>
<keyword evidence="4" id="KW-0963">Cytoplasm</keyword>